<reference evidence="2 3" key="1">
    <citation type="submission" date="2019-03" db="EMBL/GenBank/DDBJ databases">
        <title>Ruegeria lutea sp. nov., a novel strain, isolated from marine sediment, the Masan Bay, South Korea.</title>
        <authorList>
            <person name="Kim J."/>
            <person name="Kim D.-Y."/>
            <person name="Lee S.-S."/>
        </authorList>
    </citation>
    <scope>NUCLEOTIDE SEQUENCE [LARGE SCALE GENOMIC DNA]</scope>
    <source>
        <strain evidence="2 3">318-1</strain>
    </source>
</reference>
<sequence length="205" mass="22365">MKTIAVLVFDGVEEMDFAGPWEVLASAIEDAPDWRIVTVAERADPIRCEKGLRILPDLTYDTTGDVGIVVIPGGSGARREIGNPGTVAWLQRIAPGCDWVTSVCTGAFLLAGAGLARGRHVTTHHDFTDLLARDAEDSVIETRRMVRDGNVVSAGGVMSGIEMSLWLVERIWGAETRARVENYIAYGFPKPDALTEHDEPSHRPR</sequence>
<dbReference type="InterPro" id="IPR052158">
    <property type="entry name" value="INH-QAR"/>
</dbReference>
<comment type="caution">
    <text evidence="2">The sequence shown here is derived from an EMBL/GenBank/DDBJ whole genome shotgun (WGS) entry which is preliminary data.</text>
</comment>
<evidence type="ECO:0000259" key="1">
    <source>
        <dbReference type="Pfam" id="PF01965"/>
    </source>
</evidence>
<proteinExistence type="predicted"/>
<dbReference type="InterPro" id="IPR002818">
    <property type="entry name" value="DJ-1/PfpI"/>
</dbReference>
<feature type="domain" description="DJ-1/PfpI" evidence="1">
    <location>
        <begin position="2"/>
        <end position="169"/>
    </location>
</feature>
<dbReference type="AlphaFoldDB" id="A0A4R5V045"/>
<dbReference type="PANTHER" id="PTHR43130">
    <property type="entry name" value="ARAC-FAMILY TRANSCRIPTIONAL REGULATOR"/>
    <property type="match status" value="1"/>
</dbReference>
<dbReference type="InterPro" id="IPR029062">
    <property type="entry name" value="Class_I_gatase-like"/>
</dbReference>
<name>A0A4R5V045_9RHOB</name>
<evidence type="ECO:0000313" key="2">
    <source>
        <dbReference type="EMBL" id="TDK45072.1"/>
    </source>
</evidence>
<dbReference type="CDD" id="cd03139">
    <property type="entry name" value="GATase1_PfpI_2"/>
    <property type="match status" value="1"/>
</dbReference>
<dbReference type="Gene3D" id="3.40.50.880">
    <property type="match status" value="1"/>
</dbReference>
<accession>A0A4R5V045</accession>
<dbReference type="PANTHER" id="PTHR43130:SF3">
    <property type="entry name" value="HTH-TYPE TRANSCRIPTIONAL REGULATOR RV1931C"/>
    <property type="match status" value="1"/>
</dbReference>
<dbReference type="Proteomes" id="UP000295301">
    <property type="component" value="Unassembled WGS sequence"/>
</dbReference>
<organism evidence="2 3">
    <name type="scientific">Antarcticimicrobium luteum</name>
    <dbReference type="NCBI Taxonomy" id="2547397"/>
    <lineage>
        <taxon>Bacteria</taxon>
        <taxon>Pseudomonadati</taxon>
        <taxon>Pseudomonadota</taxon>
        <taxon>Alphaproteobacteria</taxon>
        <taxon>Rhodobacterales</taxon>
        <taxon>Paracoccaceae</taxon>
        <taxon>Antarcticimicrobium</taxon>
    </lineage>
</organism>
<protein>
    <submittedName>
        <fullName evidence="2">DJ-1/PfpI family protein</fullName>
    </submittedName>
</protein>
<dbReference type="OrthoDB" id="186587at2"/>
<evidence type="ECO:0000313" key="3">
    <source>
        <dbReference type="Proteomes" id="UP000295301"/>
    </source>
</evidence>
<dbReference type="SUPFAM" id="SSF52317">
    <property type="entry name" value="Class I glutamine amidotransferase-like"/>
    <property type="match status" value="1"/>
</dbReference>
<dbReference type="EMBL" id="SMUV01000069">
    <property type="protein sequence ID" value="TDK45072.1"/>
    <property type="molecule type" value="Genomic_DNA"/>
</dbReference>
<keyword evidence="3" id="KW-1185">Reference proteome</keyword>
<dbReference type="Pfam" id="PF01965">
    <property type="entry name" value="DJ-1_PfpI"/>
    <property type="match status" value="1"/>
</dbReference>
<dbReference type="RefSeq" id="WP_133360476.1">
    <property type="nucleotide sequence ID" value="NZ_SMUV01000069.1"/>
</dbReference>
<gene>
    <name evidence="2" type="ORF">E1832_14465</name>
</gene>